<keyword evidence="1" id="KW-0540">Nuclease</keyword>
<dbReference type="InterPro" id="IPR035437">
    <property type="entry name" value="SNase_OB-fold_sf"/>
</dbReference>
<keyword evidence="6" id="KW-1185">Reference proteome</keyword>
<comment type="caution">
    <text evidence="5">The sequence shown here is derived from an EMBL/GenBank/DDBJ whole genome shotgun (WGS) entry which is preliminary data.</text>
</comment>
<dbReference type="PROSITE" id="PS50830">
    <property type="entry name" value="TNASE_3"/>
    <property type="match status" value="1"/>
</dbReference>
<dbReference type="Gene3D" id="2.40.50.90">
    <property type="match status" value="1"/>
</dbReference>
<feature type="domain" description="TNase-like" evidence="4">
    <location>
        <begin position="1"/>
        <end position="125"/>
    </location>
</feature>
<evidence type="ECO:0000256" key="2">
    <source>
        <dbReference type="ARBA" id="ARBA00022759"/>
    </source>
</evidence>
<evidence type="ECO:0000313" key="5">
    <source>
        <dbReference type="EMBL" id="MBD2768479.1"/>
    </source>
</evidence>
<name>A0A927BE91_9BACT</name>
<accession>A0A927BE91</accession>
<dbReference type="Pfam" id="PF00565">
    <property type="entry name" value="SNase"/>
    <property type="match status" value="1"/>
</dbReference>
<evidence type="ECO:0000256" key="1">
    <source>
        <dbReference type="ARBA" id="ARBA00022722"/>
    </source>
</evidence>
<proteinExistence type="predicted"/>
<dbReference type="SUPFAM" id="SSF50199">
    <property type="entry name" value="Staphylococcal nuclease"/>
    <property type="match status" value="1"/>
</dbReference>
<keyword evidence="3" id="KW-0378">Hydrolase</keyword>
<evidence type="ECO:0000256" key="3">
    <source>
        <dbReference type="ARBA" id="ARBA00022801"/>
    </source>
</evidence>
<evidence type="ECO:0000259" key="4">
    <source>
        <dbReference type="PROSITE" id="PS50830"/>
    </source>
</evidence>
<reference evidence="5" key="1">
    <citation type="submission" date="2020-09" db="EMBL/GenBank/DDBJ databases">
        <authorList>
            <person name="Kim M.K."/>
        </authorList>
    </citation>
    <scope>NUCLEOTIDE SEQUENCE</scope>
    <source>
        <strain evidence="5">BT664</strain>
    </source>
</reference>
<dbReference type="InterPro" id="IPR016071">
    <property type="entry name" value="Staphylococal_nuclease_OB-fold"/>
</dbReference>
<dbReference type="PANTHER" id="PTHR12302">
    <property type="entry name" value="EBNA2 BINDING PROTEIN P100"/>
    <property type="match status" value="1"/>
</dbReference>
<sequence length="153" mass="16536">MKVVRVLDADTYSVQMVAGVATVRLVGVDAPEAGQPFGRQATDSVRARVLGKYVLVRAEGLDAYRRNLGQVKLQPVAFGPARAVALDSLLVVRGWAWAYAPGGAAPARAGQELLARNAGRGLWKCGTAEPIRPAIWRVYTKQEKLLHWGACAW</sequence>
<dbReference type="SMART" id="SM00318">
    <property type="entry name" value="SNc"/>
    <property type="match status" value="1"/>
</dbReference>
<dbReference type="EMBL" id="JACXAD010000011">
    <property type="protein sequence ID" value="MBD2768479.1"/>
    <property type="molecule type" value="Genomic_DNA"/>
</dbReference>
<dbReference type="PANTHER" id="PTHR12302:SF3">
    <property type="entry name" value="SERINE_THREONINE-PROTEIN KINASE 31"/>
    <property type="match status" value="1"/>
</dbReference>
<dbReference type="GO" id="GO:0004519">
    <property type="term" value="F:endonuclease activity"/>
    <property type="evidence" value="ECO:0007669"/>
    <property type="project" value="UniProtKB-KW"/>
</dbReference>
<dbReference type="Proteomes" id="UP000612233">
    <property type="component" value="Unassembled WGS sequence"/>
</dbReference>
<gene>
    <name evidence="5" type="ORF">IC235_11320</name>
</gene>
<organism evidence="5 6">
    <name type="scientific">Hymenobacter montanus</name>
    <dbReference type="NCBI Taxonomy" id="2771359"/>
    <lineage>
        <taxon>Bacteria</taxon>
        <taxon>Pseudomonadati</taxon>
        <taxon>Bacteroidota</taxon>
        <taxon>Cytophagia</taxon>
        <taxon>Cytophagales</taxon>
        <taxon>Hymenobacteraceae</taxon>
        <taxon>Hymenobacter</taxon>
    </lineage>
</organism>
<evidence type="ECO:0000313" key="6">
    <source>
        <dbReference type="Proteomes" id="UP000612233"/>
    </source>
</evidence>
<dbReference type="AlphaFoldDB" id="A0A927BE91"/>
<dbReference type="GO" id="GO:0016787">
    <property type="term" value="F:hydrolase activity"/>
    <property type="evidence" value="ECO:0007669"/>
    <property type="project" value="UniProtKB-KW"/>
</dbReference>
<keyword evidence="2" id="KW-0255">Endonuclease</keyword>
<protein>
    <submittedName>
        <fullName evidence="5">Thermonuclease family protein</fullName>
    </submittedName>
</protein>